<evidence type="ECO:0000313" key="7">
    <source>
        <dbReference type="EMBL" id="MCB4824986.1"/>
    </source>
</evidence>
<evidence type="ECO:0000256" key="1">
    <source>
        <dbReference type="ARBA" id="ARBA00001974"/>
    </source>
</evidence>
<dbReference type="RefSeq" id="WP_226613608.1">
    <property type="nucleotide sequence ID" value="NZ_JAJAQI010000060.1"/>
</dbReference>
<dbReference type="Gene3D" id="3.30.560.10">
    <property type="entry name" value="Glucose Oxidase, domain 3"/>
    <property type="match status" value="1"/>
</dbReference>
<feature type="domain" description="Glucose-methanol-choline oxidoreductase N-terminal" evidence="6">
    <location>
        <begin position="257"/>
        <end position="271"/>
    </location>
</feature>
<proteinExistence type="inferred from homology"/>
<evidence type="ECO:0000313" key="8">
    <source>
        <dbReference type="Proteomes" id="UP001139311"/>
    </source>
</evidence>
<feature type="binding site" evidence="5">
    <location>
        <position position="88"/>
    </location>
    <ligand>
        <name>FAD</name>
        <dbReference type="ChEBI" id="CHEBI:57692"/>
    </ligand>
</feature>
<dbReference type="PANTHER" id="PTHR11552:SF147">
    <property type="entry name" value="CHOLINE DEHYDROGENASE, MITOCHONDRIAL"/>
    <property type="match status" value="1"/>
</dbReference>
<dbReference type="GO" id="GO:0016614">
    <property type="term" value="F:oxidoreductase activity, acting on CH-OH group of donors"/>
    <property type="evidence" value="ECO:0007669"/>
    <property type="project" value="InterPro"/>
</dbReference>
<reference evidence="7" key="1">
    <citation type="submission" date="2021-10" db="EMBL/GenBank/DDBJ databases">
        <title>Roseicella aerolatum sp. nov., isolated from aerosols of e-waste dismantling site.</title>
        <authorList>
            <person name="Qin T."/>
        </authorList>
    </citation>
    <scope>NUCLEOTIDE SEQUENCE</scope>
    <source>
        <strain evidence="7">GB24</strain>
    </source>
</reference>
<evidence type="ECO:0000256" key="4">
    <source>
        <dbReference type="ARBA" id="ARBA00022827"/>
    </source>
</evidence>
<dbReference type="EMBL" id="JAJAQI010000060">
    <property type="protein sequence ID" value="MCB4824986.1"/>
    <property type="molecule type" value="Genomic_DNA"/>
</dbReference>
<dbReference type="Pfam" id="PF00732">
    <property type="entry name" value="GMC_oxred_N"/>
    <property type="match status" value="1"/>
</dbReference>
<dbReference type="InterPro" id="IPR036188">
    <property type="entry name" value="FAD/NAD-bd_sf"/>
</dbReference>
<dbReference type="PIRSF" id="PIRSF000137">
    <property type="entry name" value="Alcohol_oxidase"/>
    <property type="match status" value="1"/>
</dbReference>
<dbReference type="Proteomes" id="UP001139311">
    <property type="component" value="Unassembled WGS sequence"/>
</dbReference>
<evidence type="ECO:0000256" key="2">
    <source>
        <dbReference type="ARBA" id="ARBA00010790"/>
    </source>
</evidence>
<dbReference type="PANTHER" id="PTHR11552">
    <property type="entry name" value="GLUCOSE-METHANOL-CHOLINE GMC OXIDOREDUCTASE"/>
    <property type="match status" value="1"/>
</dbReference>
<comment type="caution">
    <text evidence="7">The sequence shown here is derived from an EMBL/GenBank/DDBJ whole genome shotgun (WGS) entry which is preliminary data.</text>
</comment>
<comment type="cofactor">
    <cofactor evidence="1 5">
        <name>FAD</name>
        <dbReference type="ChEBI" id="CHEBI:57692"/>
    </cofactor>
</comment>
<dbReference type="InterPro" id="IPR007867">
    <property type="entry name" value="GMC_OxRtase_C"/>
</dbReference>
<dbReference type="GO" id="GO:0050660">
    <property type="term" value="F:flavin adenine dinucleotide binding"/>
    <property type="evidence" value="ECO:0007669"/>
    <property type="project" value="InterPro"/>
</dbReference>
<sequence>MSGTTGMDMFDYVVIGGGSAGCVLANRLSGDGATVALIEAGGPDRHPWIHIPAGYAKILTHPRLTWGYRTEPDAGTANRALDYPRGKVWGGCSSINGLGHVRGHPSDYDLWAQKGCTGWGWDGLLPYFQRHEAFAEGGEGRGTAGPQPVEHLAEVPALVAKLAEAARAIGLPVQADMNGPEREGFSTFQQTRRGRRRISAARAYLVPAMKRPNLRVIDHALALRILVEEGRATGVVLRRGGAEEVVRARREVVLSAGAIGSPQLLMLSGLGPAEHLAALGLPVLRDMPGIGANLQDHYITRMTFRLADHAWSANRRIAGWRLPLEALRWALRGDGVLTWSPGMFSLFARTAPGLEAPDIQLNGGPLSWAEEETGGRWPGLRIGVPDAAPGLTIGVWQCRPESRGSVTLASPDPAAAPRIAPRYLATEGDRACVLRGIRLARRWLSAPPLAGIVTGEARPGPHAETEQDLLDFARATGGTVYHPCGTVRMGGDPQAPLDARLRLRGVAGLRVVDASVFPDIPVCNINATVLSVAEKAADLIREDARG</sequence>
<dbReference type="InterPro" id="IPR000172">
    <property type="entry name" value="GMC_OxRdtase_N"/>
</dbReference>
<evidence type="ECO:0000256" key="5">
    <source>
        <dbReference type="PIRSR" id="PIRSR000137-2"/>
    </source>
</evidence>
<keyword evidence="3" id="KW-0285">Flavoprotein</keyword>
<evidence type="ECO:0000259" key="6">
    <source>
        <dbReference type="PROSITE" id="PS00624"/>
    </source>
</evidence>
<name>A0A9X1IIX2_9PROT</name>
<dbReference type="PROSITE" id="PS00624">
    <property type="entry name" value="GMC_OXRED_2"/>
    <property type="match status" value="1"/>
</dbReference>
<accession>A0A9X1IIX2</accession>
<dbReference type="Pfam" id="PF05199">
    <property type="entry name" value="GMC_oxred_C"/>
    <property type="match status" value="1"/>
</dbReference>
<dbReference type="Gene3D" id="3.50.50.60">
    <property type="entry name" value="FAD/NAD(P)-binding domain"/>
    <property type="match status" value="1"/>
</dbReference>
<evidence type="ECO:0000256" key="3">
    <source>
        <dbReference type="ARBA" id="ARBA00022630"/>
    </source>
</evidence>
<protein>
    <submittedName>
        <fullName evidence="7">GMC family oxidoreductase N-terminal domain-containing protein</fullName>
    </submittedName>
</protein>
<comment type="similarity">
    <text evidence="2">Belongs to the GMC oxidoreductase family.</text>
</comment>
<dbReference type="AlphaFoldDB" id="A0A9X1IIX2"/>
<dbReference type="InterPro" id="IPR012132">
    <property type="entry name" value="GMC_OxRdtase"/>
</dbReference>
<dbReference type="SUPFAM" id="SSF51905">
    <property type="entry name" value="FAD/NAD(P)-binding domain"/>
    <property type="match status" value="1"/>
</dbReference>
<keyword evidence="4 5" id="KW-0274">FAD</keyword>
<dbReference type="SUPFAM" id="SSF54373">
    <property type="entry name" value="FAD-linked reductases, C-terminal domain"/>
    <property type="match status" value="1"/>
</dbReference>
<keyword evidence="8" id="KW-1185">Reference proteome</keyword>
<gene>
    <name evidence="7" type="ORF">LHA35_24985</name>
</gene>
<organism evidence="7 8">
    <name type="scientific">Roseicella aerolata</name>
    <dbReference type="NCBI Taxonomy" id="2883479"/>
    <lineage>
        <taxon>Bacteria</taxon>
        <taxon>Pseudomonadati</taxon>
        <taxon>Pseudomonadota</taxon>
        <taxon>Alphaproteobacteria</taxon>
        <taxon>Acetobacterales</taxon>
        <taxon>Roseomonadaceae</taxon>
        <taxon>Roseicella</taxon>
    </lineage>
</organism>